<evidence type="ECO:0000313" key="12">
    <source>
        <dbReference type="Proteomes" id="UP000182763"/>
    </source>
</evidence>
<dbReference type="Proteomes" id="UP000230646">
    <property type="component" value="Unassembled WGS sequence"/>
</dbReference>
<dbReference type="GO" id="GO:0015109">
    <property type="term" value="F:chromate transmembrane transporter activity"/>
    <property type="evidence" value="ECO:0007669"/>
    <property type="project" value="InterPro"/>
</dbReference>
<dbReference type="STRING" id="1805029.AUK42_02840"/>
<reference evidence="13 14" key="3">
    <citation type="submission" date="2017-09" db="EMBL/GenBank/DDBJ databases">
        <title>Depth-based differentiation of microbial function through sediment-hosted aquifers and enrichment of novel symbionts in the deep terrestrial subsurface.</title>
        <authorList>
            <person name="Probst A.J."/>
            <person name="Ladd B."/>
            <person name="Jarett J.K."/>
            <person name="Geller-Mcgrath D.E."/>
            <person name="Sieber C.M."/>
            <person name="Emerson J.B."/>
            <person name="Anantharaman K."/>
            <person name="Thomas B.C."/>
            <person name="Malmstrom R."/>
            <person name="Stieglmeier M."/>
            <person name="Klingl A."/>
            <person name="Woyke T."/>
            <person name="Ryan C.M."/>
            <person name="Banfield J.F."/>
        </authorList>
    </citation>
    <scope>NUCLEOTIDE SEQUENCE [LARGE SCALE GENOMIC DNA]</scope>
    <source>
        <strain evidence="10">CG_4_10_14_3_um_filter_34_13</strain>
        <strain evidence="11">CG_4_9_14_3_um_filter_33_16</strain>
    </source>
</reference>
<gene>
    <name evidence="8" type="ORF">AUK42_02840</name>
    <name evidence="11" type="ORF">CO097_00160</name>
    <name evidence="10" type="ORF">COZ07_08590</name>
    <name evidence="9" type="ORF">COZ58_07870</name>
</gene>
<dbReference type="EMBL" id="PFIP01000164">
    <property type="protein sequence ID" value="PIX33355.1"/>
    <property type="molecule type" value="Genomic_DNA"/>
</dbReference>
<evidence type="ECO:0000256" key="6">
    <source>
        <dbReference type="ARBA" id="ARBA00023136"/>
    </source>
</evidence>
<dbReference type="PANTHER" id="PTHR43663:SF1">
    <property type="entry name" value="CHROMATE TRANSPORTER"/>
    <property type="match status" value="1"/>
</dbReference>
<comment type="subcellular location">
    <subcellularLocation>
        <location evidence="1">Cell membrane</location>
        <topology evidence="1">Multi-pass membrane protein</topology>
    </subcellularLocation>
</comment>
<dbReference type="InterPro" id="IPR003370">
    <property type="entry name" value="Chromate_transpt"/>
</dbReference>
<dbReference type="GO" id="GO:0005886">
    <property type="term" value="C:plasma membrane"/>
    <property type="evidence" value="ECO:0007669"/>
    <property type="project" value="UniProtKB-SubCell"/>
</dbReference>
<feature type="transmembrane region" description="Helical" evidence="7">
    <location>
        <begin position="7"/>
        <end position="28"/>
    </location>
</feature>
<reference evidence="9" key="2">
    <citation type="submission" date="2017-09" db="EMBL/GenBank/DDBJ databases">
        <title>Depth-based differentiation of microbial function through sediment-hosted aquifers and enrichment of novel symbionts in the deep terrestrial subsurface.</title>
        <authorList>
            <person name="Probst A.J."/>
            <person name="Ladd B."/>
            <person name="Jarett J.K."/>
            <person name="Geller-Mcgrath D.E."/>
            <person name="Sieber C.M.K."/>
            <person name="Emerson J.B."/>
            <person name="Anantharaman K."/>
            <person name="Thomas B.C."/>
            <person name="Malmstrom R."/>
            <person name="Stieglmeier M."/>
            <person name="Klingl A."/>
            <person name="Woyke T."/>
            <person name="Ryan C.M."/>
            <person name="Banfield J.F."/>
        </authorList>
    </citation>
    <scope>NUCLEOTIDE SEQUENCE</scope>
    <source>
        <strain evidence="9">CG_4_8_14_3_um_filter_34_18</strain>
    </source>
</reference>
<feature type="transmembrane region" description="Helical" evidence="7">
    <location>
        <begin position="110"/>
        <end position="129"/>
    </location>
</feature>
<dbReference type="PANTHER" id="PTHR43663">
    <property type="entry name" value="CHROMATE TRANSPORT PROTEIN-RELATED"/>
    <property type="match status" value="1"/>
</dbReference>
<evidence type="ECO:0000313" key="9">
    <source>
        <dbReference type="EMBL" id="PIX33355.1"/>
    </source>
</evidence>
<protein>
    <submittedName>
        <fullName evidence="8">Chromate transporter</fullName>
    </submittedName>
</protein>
<evidence type="ECO:0000313" key="13">
    <source>
        <dbReference type="Proteomes" id="UP000228560"/>
    </source>
</evidence>
<keyword evidence="4 7" id="KW-0812">Transmembrane</keyword>
<evidence type="ECO:0000256" key="4">
    <source>
        <dbReference type="ARBA" id="ARBA00022692"/>
    </source>
</evidence>
<keyword evidence="5 7" id="KW-1133">Transmembrane helix</keyword>
<evidence type="ECO:0000256" key="3">
    <source>
        <dbReference type="ARBA" id="ARBA00022475"/>
    </source>
</evidence>
<dbReference type="Proteomes" id="UP000182763">
    <property type="component" value="Unassembled WGS sequence"/>
</dbReference>
<feature type="transmembrane region" description="Helical" evidence="7">
    <location>
        <begin position="156"/>
        <end position="173"/>
    </location>
</feature>
<evidence type="ECO:0000256" key="5">
    <source>
        <dbReference type="ARBA" id="ARBA00022989"/>
    </source>
</evidence>
<accession>A0A2M8CGG1</accession>
<evidence type="ECO:0000256" key="2">
    <source>
        <dbReference type="ARBA" id="ARBA00005262"/>
    </source>
</evidence>
<evidence type="ECO:0000313" key="8">
    <source>
        <dbReference type="EMBL" id="OIP71953.1"/>
    </source>
</evidence>
<evidence type="ECO:0000313" key="11">
    <source>
        <dbReference type="EMBL" id="PJB58150.1"/>
    </source>
</evidence>
<feature type="transmembrane region" description="Helical" evidence="7">
    <location>
        <begin position="135"/>
        <end position="151"/>
    </location>
</feature>
<organism evidence="8 12">
    <name type="scientific">Candidatus Infernicultor aquiphilus</name>
    <dbReference type="NCBI Taxonomy" id="1805029"/>
    <lineage>
        <taxon>Bacteria</taxon>
        <taxon>Pseudomonadati</taxon>
        <taxon>Atribacterota</taxon>
        <taxon>Candidatus Phoenicimicrobiia</taxon>
        <taxon>Candidatus Pheonicimicrobiales</taxon>
        <taxon>Candidatus Phoenicimicrobiaceae</taxon>
        <taxon>Candidatus Infernicultor</taxon>
    </lineage>
</organism>
<reference evidence="8 12" key="1">
    <citation type="journal article" date="2016" name="Environ. Microbiol.">
        <title>Genomic resolution of a cold subsurface aquifer community provides metabolic insights for novel microbes adapted to high CO concentrations.</title>
        <authorList>
            <person name="Probst A.J."/>
            <person name="Castelle C.J."/>
            <person name="Singh A."/>
            <person name="Brown C.T."/>
            <person name="Anantharaman K."/>
            <person name="Sharon I."/>
            <person name="Hug L.A."/>
            <person name="Burstein D."/>
            <person name="Emerson J.B."/>
            <person name="Thomas B.C."/>
            <person name="Banfield J.F."/>
        </authorList>
    </citation>
    <scope>NUCLEOTIDE SEQUENCE [LARGE SCALE GENOMIC DNA]</scope>
    <source>
        <strain evidence="8">CG2_30_33_13</strain>
    </source>
</reference>
<dbReference type="Proteomes" id="UP000231493">
    <property type="component" value="Unassembled WGS sequence"/>
</dbReference>
<dbReference type="Proteomes" id="UP000228560">
    <property type="component" value="Unassembled WGS sequence"/>
</dbReference>
<evidence type="ECO:0000313" key="10">
    <source>
        <dbReference type="EMBL" id="PIY31630.1"/>
    </source>
</evidence>
<dbReference type="EMBL" id="PFKO01000315">
    <property type="protein sequence ID" value="PIY31630.1"/>
    <property type="molecule type" value="Genomic_DNA"/>
</dbReference>
<dbReference type="AlphaFoldDB" id="A0A1J5GGS5"/>
<comment type="caution">
    <text evidence="8">The sequence shown here is derived from an EMBL/GenBank/DDBJ whole genome shotgun (WGS) entry which is preliminary data.</text>
</comment>
<accession>A0A2M7PLX8</accession>
<sequence length="174" mass="18721">MILIQLFLIFAQIGLFAFGGGYAILPLIEKEIVNNFHWLTYKEFLEVVTISQLTPGPISINAATFVGYKVGGILGSIVATVSVCLPSVIIILIVVRFLKKFETNIWVTNILKGLRPAVVALIASAAYSIIKGGGISDIKGIIIGVVSFLLLRSKKLNPILILILAGIVGVIVYI</sequence>
<comment type="similarity">
    <text evidence="2">Belongs to the chromate ion transporter (CHR) (TC 2.A.51) family.</text>
</comment>
<evidence type="ECO:0000256" key="7">
    <source>
        <dbReference type="SAM" id="Phobius"/>
    </source>
</evidence>
<dbReference type="EMBL" id="PFTV01000005">
    <property type="protein sequence ID" value="PJB58150.1"/>
    <property type="molecule type" value="Genomic_DNA"/>
</dbReference>
<proteinExistence type="inferred from homology"/>
<evidence type="ECO:0000256" key="1">
    <source>
        <dbReference type="ARBA" id="ARBA00004651"/>
    </source>
</evidence>
<accession>A0A1J5GGS5</accession>
<evidence type="ECO:0000313" key="14">
    <source>
        <dbReference type="Proteomes" id="UP000230646"/>
    </source>
</evidence>
<dbReference type="EMBL" id="MNYY01000055">
    <property type="protein sequence ID" value="OIP71953.1"/>
    <property type="molecule type" value="Genomic_DNA"/>
</dbReference>
<keyword evidence="6 7" id="KW-0472">Membrane</keyword>
<name>A0A1J5GGS5_9BACT</name>
<dbReference type="Pfam" id="PF02417">
    <property type="entry name" value="Chromate_transp"/>
    <property type="match status" value="1"/>
</dbReference>
<keyword evidence="3" id="KW-1003">Cell membrane</keyword>
<dbReference type="RefSeq" id="WP_406608195.1">
    <property type="nucleotide sequence ID" value="NZ_PFKO01000315.1"/>
</dbReference>
<feature type="transmembrane region" description="Helical" evidence="7">
    <location>
        <begin position="73"/>
        <end position="98"/>
    </location>
</feature>
<accession>A0A2M7K5F4</accession>
<dbReference type="InterPro" id="IPR052518">
    <property type="entry name" value="CHR_Transporter"/>
</dbReference>